<organism evidence="9 10">
    <name type="scientific">Taurinivorans muris</name>
    <dbReference type="NCBI Taxonomy" id="2787751"/>
    <lineage>
        <taxon>Bacteria</taxon>
        <taxon>Pseudomonadati</taxon>
        <taxon>Thermodesulfobacteriota</taxon>
        <taxon>Desulfovibrionia</taxon>
        <taxon>Desulfovibrionales</taxon>
        <taxon>Desulfovibrionaceae</taxon>
        <taxon>Taurinivorans</taxon>
    </lineage>
</organism>
<evidence type="ECO:0000313" key="10">
    <source>
        <dbReference type="Proteomes" id="UP001058120"/>
    </source>
</evidence>
<feature type="transmembrane region" description="Helical" evidence="8">
    <location>
        <begin position="133"/>
        <end position="153"/>
    </location>
</feature>
<feature type="transmembrane region" description="Helical" evidence="8">
    <location>
        <begin position="98"/>
        <end position="121"/>
    </location>
</feature>
<sequence length="190" mass="20535">MGIFELFISAIFVNNIVLSQNLGNCPYIGCSKEKGVALGMGGAVIFVIVLATIFTWLAQKYILVSLNIVYLQTLIFILIIASLVQFVEMFLKKAVPPLYSALGIFLPLITTNCAVMGATLVVQREQYDLLTGILYSCASGIGFLLALLLMAGIRERLETLRVPKAMAGTPISLVMAGIMALAFMAFKGMV</sequence>
<dbReference type="InterPro" id="IPR011293">
    <property type="entry name" value="Ion_transpt_RnfA/RsxA"/>
</dbReference>
<dbReference type="EMBL" id="CP065938">
    <property type="protein sequence ID" value="UWX06080.1"/>
    <property type="molecule type" value="Genomic_DNA"/>
</dbReference>
<reference evidence="9" key="1">
    <citation type="submission" date="2020-12" db="EMBL/GenBank/DDBJ databases">
        <title>Taurinivorans muris gen. nov., sp. nov., fundamental and realized metabolic niche of a ubiquitous sulfidogenic bacterium in the murine intestine.</title>
        <authorList>
            <person name="Ye H."/>
            <person name="Hanson B.T."/>
            <person name="Loy A."/>
        </authorList>
    </citation>
    <scope>NUCLEOTIDE SEQUENCE</scope>
    <source>
        <strain evidence="9">LT0009</strain>
    </source>
</reference>
<keyword evidence="10" id="KW-1185">Reference proteome</keyword>
<evidence type="ECO:0000313" key="9">
    <source>
        <dbReference type="EMBL" id="UWX06080.1"/>
    </source>
</evidence>
<keyword evidence="4 8" id="KW-1278">Translocase</keyword>
<feature type="transmembrane region" description="Helical" evidence="8">
    <location>
        <begin position="69"/>
        <end position="91"/>
    </location>
</feature>
<comment type="caution">
    <text evidence="8">Lacks conserved residue(s) required for the propagation of feature annotation.</text>
</comment>
<dbReference type="RefSeq" id="WP_334315679.1">
    <property type="nucleotide sequence ID" value="NZ_CP065938.1"/>
</dbReference>
<evidence type="ECO:0000256" key="6">
    <source>
        <dbReference type="ARBA" id="ARBA00022989"/>
    </source>
</evidence>
<keyword evidence="8" id="KW-1003">Cell membrane</keyword>
<evidence type="ECO:0000256" key="1">
    <source>
        <dbReference type="ARBA" id="ARBA00004127"/>
    </source>
</evidence>
<feature type="transmembrane region" description="Helical" evidence="8">
    <location>
        <begin position="35"/>
        <end position="57"/>
    </location>
</feature>
<evidence type="ECO:0000256" key="3">
    <source>
        <dbReference type="ARBA" id="ARBA00022692"/>
    </source>
</evidence>
<keyword evidence="3 8" id="KW-0812">Transmembrane</keyword>
<dbReference type="PANTHER" id="PTHR30335:SF0">
    <property type="entry name" value="ION-TRANSLOCATING OXIDOREDUCTASE COMPLEX SUBUNIT A"/>
    <property type="match status" value="1"/>
</dbReference>
<feature type="transmembrane region" description="Helical" evidence="8">
    <location>
        <begin position="165"/>
        <end position="186"/>
    </location>
</feature>
<dbReference type="PIRSF" id="PIRSF006102">
    <property type="entry name" value="NQR_DE"/>
    <property type="match status" value="1"/>
</dbReference>
<dbReference type="InterPro" id="IPR003667">
    <property type="entry name" value="NqrDE/RnfAE"/>
</dbReference>
<keyword evidence="6 8" id="KW-1133">Transmembrane helix</keyword>
<dbReference type="HAMAP" id="MF_00459">
    <property type="entry name" value="RsxA_RnfA"/>
    <property type="match status" value="1"/>
</dbReference>
<dbReference type="NCBIfam" id="TIGR01943">
    <property type="entry name" value="rnfA"/>
    <property type="match status" value="1"/>
</dbReference>
<evidence type="ECO:0000256" key="5">
    <source>
        <dbReference type="ARBA" id="ARBA00022982"/>
    </source>
</evidence>
<comment type="function">
    <text evidence="8">Part of a membrane-bound complex that couples electron transfer with translocation of ions across the membrane.</text>
</comment>
<evidence type="ECO:0000256" key="7">
    <source>
        <dbReference type="ARBA" id="ARBA00023136"/>
    </source>
</evidence>
<dbReference type="PANTHER" id="PTHR30335">
    <property type="entry name" value="INTEGRAL MEMBRANE PROTEIN OF SOXR-REDUCING COMPLEX"/>
    <property type="match status" value="1"/>
</dbReference>
<keyword evidence="5 8" id="KW-0249">Electron transport</keyword>
<name>A0ABY5Y1K7_9BACT</name>
<dbReference type="EC" id="7.-.-.-" evidence="8"/>
<dbReference type="Proteomes" id="UP001058120">
    <property type="component" value="Chromosome"/>
</dbReference>
<evidence type="ECO:0000256" key="8">
    <source>
        <dbReference type="HAMAP-Rule" id="MF_00459"/>
    </source>
</evidence>
<keyword evidence="2 8" id="KW-0813">Transport</keyword>
<proteinExistence type="inferred from homology"/>
<dbReference type="Pfam" id="PF02508">
    <property type="entry name" value="Rnf-Nqr"/>
    <property type="match status" value="1"/>
</dbReference>
<comment type="subcellular location">
    <subcellularLocation>
        <location evidence="8">Cell membrane</location>
        <topology evidence="8">Multi-pass membrane protein</topology>
    </subcellularLocation>
    <subcellularLocation>
        <location evidence="1">Endomembrane system</location>
        <topology evidence="1">Multi-pass membrane protein</topology>
    </subcellularLocation>
</comment>
<protein>
    <recommendedName>
        <fullName evidence="8">Ion-translocating oxidoreductase complex subunit A</fullName>
        <ecNumber evidence="8">7.-.-.-</ecNumber>
    </recommendedName>
    <alternativeName>
        <fullName evidence="8">Rnf electron transport complex subunit A</fullName>
    </alternativeName>
</protein>
<dbReference type="InterPro" id="IPR050133">
    <property type="entry name" value="NqrDE/RnfAE_oxidrdctase"/>
</dbReference>
<accession>A0ABY5Y1K7</accession>
<comment type="similarity">
    <text evidence="8">Belongs to the NqrDE/RnfAE family.</text>
</comment>
<gene>
    <name evidence="8" type="primary">rnfA</name>
    <name evidence="9" type="ORF">JBF11_01825</name>
</gene>
<comment type="subunit">
    <text evidence="8">The complex is composed of six subunits: RnfA, RnfB, RnfC, RnfD, RnfE and RnfG.</text>
</comment>
<evidence type="ECO:0000256" key="4">
    <source>
        <dbReference type="ARBA" id="ARBA00022967"/>
    </source>
</evidence>
<keyword evidence="7 8" id="KW-0472">Membrane</keyword>
<evidence type="ECO:0000256" key="2">
    <source>
        <dbReference type="ARBA" id="ARBA00022448"/>
    </source>
</evidence>